<comment type="similarity">
    <text evidence="1 8">Belongs to the precorrin methyltransferase family.</text>
</comment>
<dbReference type="InterPro" id="IPR003043">
    <property type="entry name" value="Uropor_MeTrfase_CS"/>
</dbReference>
<dbReference type="InterPro" id="IPR006366">
    <property type="entry name" value="CobA/CysG_C"/>
</dbReference>
<evidence type="ECO:0000256" key="5">
    <source>
        <dbReference type="ARBA" id="ARBA00022691"/>
    </source>
</evidence>
<sequence>MNHTITFVGAGPGAADLITVRGLKALQNADVVLFDALIDPNLLNDCRADVLRVDVGKRCSKGNAKPQSEINALLIEYGLKYPNVVRLKGGDPSMFGRLDEEISAAKEAGLTVEVVPGVTAALAAAAVAQTPLTRRGVTRSVRFLTATVGTAQPENNWDAALNPSETLAFYMAGKQLGEIGQRLLAKGWSPTTPAMIVRGASWTSEECLRLTLQELPQWHLAESVAPCLLMVGLALV</sequence>
<dbReference type="SUPFAM" id="SSF53790">
    <property type="entry name" value="Tetrapyrrole methylase"/>
    <property type="match status" value="1"/>
</dbReference>
<dbReference type="PANTHER" id="PTHR45790">
    <property type="entry name" value="SIROHEME SYNTHASE-RELATED"/>
    <property type="match status" value="1"/>
</dbReference>
<keyword evidence="5" id="KW-0949">S-adenosyl-L-methionine</keyword>
<evidence type="ECO:0000256" key="6">
    <source>
        <dbReference type="ARBA" id="ARBA00023244"/>
    </source>
</evidence>
<dbReference type="InterPro" id="IPR000878">
    <property type="entry name" value="4pyrrol_Mease"/>
</dbReference>
<reference evidence="10" key="1">
    <citation type="journal article" date="2014" name="Int. J. Syst. Evol. Microbiol.">
        <title>Complete genome sequence of Corynebacterium casei LMG S-19264T (=DSM 44701T), isolated from a smear-ripened cheese.</title>
        <authorList>
            <consortium name="US DOE Joint Genome Institute (JGI-PGF)"/>
            <person name="Walter F."/>
            <person name="Albersmeier A."/>
            <person name="Kalinowski J."/>
            <person name="Ruckert C."/>
        </authorList>
    </citation>
    <scope>NUCLEOTIDE SEQUENCE</scope>
    <source>
        <strain evidence="10">KCTC 32501</strain>
    </source>
</reference>
<dbReference type="NCBIfam" id="NF004790">
    <property type="entry name" value="PRK06136.1"/>
    <property type="match status" value="1"/>
</dbReference>
<dbReference type="InterPro" id="IPR050161">
    <property type="entry name" value="Siro_Cobalamin_biosynth"/>
</dbReference>
<reference evidence="10" key="2">
    <citation type="submission" date="2020-09" db="EMBL/GenBank/DDBJ databases">
        <authorList>
            <person name="Sun Q."/>
            <person name="Kim S."/>
        </authorList>
    </citation>
    <scope>NUCLEOTIDE SEQUENCE</scope>
    <source>
        <strain evidence="10">KCTC 32501</strain>
    </source>
</reference>
<gene>
    <name evidence="10" type="ORF">GCM10009007_04650</name>
</gene>
<comment type="pathway">
    <text evidence="7">Porphyrin-containing compound metabolism; siroheme biosynthesis; precorrin-2 from uroporphyrinogen III: step 1/1.</text>
</comment>
<feature type="domain" description="Tetrapyrrole methylase" evidence="9">
    <location>
        <begin position="4"/>
        <end position="215"/>
    </location>
</feature>
<proteinExistence type="inferred from homology"/>
<accession>A0A8J3CLV4</accession>
<name>A0A8J3CLV4_9BURK</name>
<dbReference type="RefSeq" id="WP_189490977.1">
    <property type="nucleotide sequence ID" value="NZ_BMZG01000002.1"/>
</dbReference>
<dbReference type="Proteomes" id="UP000614287">
    <property type="component" value="Unassembled WGS sequence"/>
</dbReference>
<evidence type="ECO:0000256" key="2">
    <source>
        <dbReference type="ARBA" id="ARBA00012162"/>
    </source>
</evidence>
<evidence type="ECO:0000256" key="1">
    <source>
        <dbReference type="ARBA" id="ARBA00005879"/>
    </source>
</evidence>
<dbReference type="GO" id="GO:0019354">
    <property type="term" value="P:siroheme biosynthetic process"/>
    <property type="evidence" value="ECO:0007669"/>
    <property type="project" value="UniProtKB-UniPathway"/>
</dbReference>
<dbReference type="PROSITE" id="PS00839">
    <property type="entry name" value="SUMT_1"/>
    <property type="match status" value="1"/>
</dbReference>
<dbReference type="EC" id="2.1.1.107" evidence="2"/>
<dbReference type="GO" id="GO:0004851">
    <property type="term" value="F:uroporphyrin-III C-methyltransferase activity"/>
    <property type="evidence" value="ECO:0007669"/>
    <property type="project" value="UniProtKB-EC"/>
</dbReference>
<dbReference type="EMBL" id="BMZG01000002">
    <property type="protein sequence ID" value="GHA67135.1"/>
    <property type="molecule type" value="Genomic_DNA"/>
</dbReference>
<dbReference type="FunFam" id="3.40.1010.10:FF:000001">
    <property type="entry name" value="Siroheme synthase"/>
    <property type="match status" value="1"/>
</dbReference>
<dbReference type="CDD" id="cd11642">
    <property type="entry name" value="SUMT"/>
    <property type="match status" value="1"/>
</dbReference>
<dbReference type="Pfam" id="PF00590">
    <property type="entry name" value="TP_methylase"/>
    <property type="match status" value="1"/>
</dbReference>
<evidence type="ECO:0000313" key="10">
    <source>
        <dbReference type="EMBL" id="GHA67135.1"/>
    </source>
</evidence>
<dbReference type="InterPro" id="IPR035996">
    <property type="entry name" value="4pyrrol_Methylase_sf"/>
</dbReference>
<evidence type="ECO:0000259" key="9">
    <source>
        <dbReference type="Pfam" id="PF00590"/>
    </source>
</evidence>
<keyword evidence="3 8" id="KW-0489">Methyltransferase</keyword>
<dbReference type="PROSITE" id="PS00840">
    <property type="entry name" value="SUMT_2"/>
    <property type="match status" value="1"/>
</dbReference>
<dbReference type="NCBIfam" id="TIGR01469">
    <property type="entry name" value="cobA_cysG_Cterm"/>
    <property type="match status" value="1"/>
</dbReference>
<keyword evidence="4 8" id="KW-0808">Transferase</keyword>
<dbReference type="InterPro" id="IPR014777">
    <property type="entry name" value="4pyrrole_Mease_sub1"/>
</dbReference>
<keyword evidence="11" id="KW-1185">Reference proteome</keyword>
<evidence type="ECO:0000256" key="8">
    <source>
        <dbReference type="RuleBase" id="RU003960"/>
    </source>
</evidence>
<dbReference type="UniPathway" id="UPA00262">
    <property type="reaction ID" value="UER00211"/>
</dbReference>
<dbReference type="Gene3D" id="3.30.950.10">
    <property type="entry name" value="Methyltransferase, Cobalt-precorrin-4 Transmethylase, Domain 2"/>
    <property type="match status" value="1"/>
</dbReference>
<evidence type="ECO:0000256" key="7">
    <source>
        <dbReference type="ARBA" id="ARBA00025705"/>
    </source>
</evidence>
<evidence type="ECO:0000256" key="3">
    <source>
        <dbReference type="ARBA" id="ARBA00022603"/>
    </source>
</evidence>
<keyword evidence="6" id="KW-0627">Porphyrin biosynthesis</keyword>
<organism evidence="10 11">
    <name type="scientific">Formosimonas limnophila</name>
    <dbReference type="NCBI Taxonomy" id="1384487"/>
    <lineage>
        <taxon>Bacteria</taxon>
        <taxon>Pseudomonadati</taxon>
        <taxon>Pseudomonadota</taxon>
        <taxon>Betaproteobacteria</taxon>
        <taxon>Burkholderiales</taxon>
        <taxon>Burkholderiaceae</taxon>
        <taxon>Formosimonas</taxon>
    </lineage>
</organism>
<dbReference type="Gene3D" id="3.40.1010.10">
    <property type="entry name" value="Cobalt-precorrin-4 Transmethylase, Domain 1"/>
    <property type="match status" value="1"/>
</dbReference>
<dbReference type="AlphaFoldDB" id="A0A8J3CLV4"/>
<comment type="caution">
    <text evidence="10">The sequence shown here is derived from an EMBL/GenBank/DDBJ whole genome shotgun (WGS) entry which is preliminary data.</text>
</comment>
<dbReference type="GO" id="GO:0032259">
    <property type="term" value="P:methylation"/>
    <property type="evidence" value="ECO:0007669"/>
    <property type="project" value="UniProtKB-KW"/>
</dbReference>
<evidence type="ECO:0000256" key="4">
    <source>
        <dbReference type="ARBA" id="ARBA00022679"/>
    </source>
</evidence>
<evidence type="ECO:0000313" key="11">
    <source>
        <dbReference type="Proteomes" id="UP000614287"/>
    </source>
</evidence>
<protein>
    <recommendedName>
        <fullName evidence="2">uroporphyrinogen-III C-methyltransferase</fullName>
        <ecNumber evidence="2">2.1.1.107</ecNumber>
    </recommendedName>
</protein>
<dbReference type="InterPro" id="IPR014776">
    <property type="entry name" value="4pyrrole_Mease_sub2"/>
</dbReference>
<dbReference type="PANTHER" id="PTHR45790:SF3">
    <property type="entry name" value="S-ADENOSYL-L-METHIONINE-DEPENDENT UROPORPHYRINOGEN III METHYLTRANSFERASE, CHLOROPLASTIC"/>
    <property type="match status" value="1"/>
</dbReference>